<accession>A0AAD1SCI0</accession>
<feature type="transmembrane region" description="Helical" evidence="19">
    <location>
        <begin position="85"/>
        <end position="107"/>
    </location>
</feature>
<evidence type="ECO:0000256" key="5">
    <source>
        <dbReference type="ARBA" id="ARBA00022516"/>
    </source>
</evidence>
<evidence type="ECO:0000256" key="4">
    <source>
        <dbReference type="ARBA" id="ARBA00022475"/>
    </source>
</evidence>
<keyword evidence="11" id="KW-0051">Antiviral defense</keyword>
<reference evidence="20" key="1">
    <citation type="submission" date="2022-03" db="EMBL/GenBank/DDBJ databases">
        <authorList>
            <person name="Alioto T."/>
            <person name="Alioto T."/>
            <person name="Gomez Garrido J."/>
        </authorList>
    </citation>
    <scope>NUCLEOTIDE SEQUENCE</scope>
</reference>
<dbReference type="GO" id="GO:0005886">
    <property type="term" value="C:plasma membrane"/>
    <property type="evidence" value="ECO:0007669"/>
    <property type="project" value="UniProtKB-SubCell"/>
</dbReference>
<dbReference type="PANTHER" id="PTHR10383:SF16">
    <property type="entry name" value="SERINE INCORPORATOR 5"/>
    <property type="match status" value="1"/>
</dbReference>
<feature type="non-terminal residue" evidence="20">
    <location>
        <position position="1"/>
    </location>
</feature>
<dbReference type="Pfam" id="PF03348">
    <property type="entry name" value="Serinc"/>
    <property type="match status" value="1"/>
</dbReference>
<evidence type="ECO:0000256" key="7">
    <source>
        <dbReference type="ARBA" id="ARBA00022692"/>
    </source>
</evidence>
<comment type="catalytic activity">
    <reaction evidence="18">
        <text>a 1,2-diacyl-sn-glycero-3-phosphocholine(in) = a 1,2-diacyl-sn-glycero-3-phosphocholine(out)</text>
        <dbReference type="Rhea" id="RHEA:38571"/>
        <dbReference type="ChEBI" id="CHEBI:57643"/>
    </reaction>
</comment>
<feature type="transmembrane region" description="Helical" evidence="19">
    <location>
        <begin position="434"/>
        <end position="455"/>
    </location>
</feature>
<evidence type="ECO:0000256" key="14">
    <source>
        <dbReference type="ARBA" id="ARBA00023209"/>
    </source>
</evidence>
<evidence type="ECO:0000256" key="13">
    <source>
        <dbReference type="ARBA" id="ARBA00023180"/>
    </source>
</evidence>
<evidence type="ECO:0000256" key="8">
    <source>
        <dbReference type="ARBA" id="ARBA00022859"/>
    </source>
</evidence>
<feature type="transmembrane region" description="Helical" evidence="19">
    <location>
        <begin position="189"/>
        <end position="214"/>
    </location>
</feature>
<comment type="catalytic activity">
    <reaction evidence="17">
        <text>a 1,2-diacyl-sn-glycero-3-phosphoethanolamine(in) = a 1,2-diacyl-sn-glycero-3-phosphoethanolamine(out)</text>
        <dbReference type="Rhea" id="RHEA:38895"/>
        <dbReference type="ChEBI" id="CHEBI:64612"/>
    </reaction>
</comment>
<dbReference type="AlphaFoldDB" id="A0AAD1SCI0"/>
<evidence type="ECO:0000256" key="17">
    <source>
        <dbReference type="ARBA" id="ARBA00024615"/>
    </source>
</evidence>
<feature type="transmembrane region" description="Helical" evidence="19">
    <location>
        <begin position="259"/>
        <end position="277"/>
    </location>
</feature>
<comment type="similarity">
    <text evidence="2">Belongs to the TDE1 family.</text>
</comment>
<keyword evidence="15" id="KW-1208">Phospholipid metabolism</keyword>
<keyword evidence="13" id="KW-0325">Glycoprotein</keyword>
<dbReference type="GO" id="GO:0045087">
    <property type="term" value="P:innate immune response"/>
    <property type="evidence" value="ECO:0007669"/>
    <property type="project" value="UniProtKB-KW"/>
</dbReference>
<feature type="transmembrane region" description="Helical" evidence="19">
    <location>
        <begin position="313"/>
        <end position="331"/>
    </location>
</feature>
<evidence type="ECO:0000313" key="21">
    <source>
        <dbReference type="Proteomes" id="UP001295444"/>
    </source>
</evidence>
<feature type="transmembrane region" description="Helical" evidence="19">
    <location>
        <begin position="151"/>
        <end position="169"/>
    </location>
</feature>
<keyword evidence="12 19" id="KW-0472">Membrane</keyword>
<evidence type="ECO:0000256" key="16">
    <source>
        <dbReference type="ARBA" id="ARBA00024479"/>
    </source>
</evidence>
<evidence type="ECO:0000256" key="9">
    <source>
        <dbReference type="ARBA" id="ARBA00022989"/>
    </source>
</evidence>
<comment type="catalytic activity">
    <reaction evidence="16">
        <text>a 1,2-diacyl-sn-glycero-3-phospho-L-serine(in) = a 1,2-diacyl-sn-glycero-3-phospho-L-serine(out)</text>
        <dbReference type="Rhea" id="RHEA:38663"/>
        <dbReference type="ChEBI" id="CHEBI:57262"/>
    </reaction>
</comment>
<keyword evidence="10" id="KW-0443">Lipid metabolism</keyword>
<dbReference type="GO" id="GO:0008654">
    <property type="term" value="P:phospholipid biosynthetic process"/>
    <property type="evidence" value="ECO:0007669"/>
    <property type="project" value="UniProtKB-KW"/>
</dbReference>
<dbReference type="Proteomes" id="UP001295444">
    <property type="component" value="Chromosome 05"/>
</dbReference>
<feature type="transmembrane region" description="Helical" evidence="19">
    <location>
        <begin position="226"/>
        <end position="247"/>
    </location>
</feature>
<evidence type="ECO:0000256" key="19">
    <source>
        <dbReference type="SAM" id="Phobius"/>
    </source>
</evidence>
<proteinExistence type="inferred from homology"/>
<keyword evidence="5" id="KW-0444">Lipid biosynthesis</keyword>
<keyword evidence="14" id="KW-0594">Phospholipid biosynthesis</keyword>
<evidence type="ECO:0000256" key="12">
    <source>
        <dbReference type="ARBA" id="ARBA00023136"/>
    </source>
</evidence>
<feature type="transmembrane region" description="Helical" evidence="19">
    <location>
        <begin position="392"/>
        <end position="414"/>
    </location>
</feature>
<keyword evidence="7 19" id="KW-0812">Transmembrane</keyword>
<dbReference type="InterPro" id="IPR005016">
    <property type="entry name" value="TDE1/TMS"/>
</dbReference>
<protein>
    <recommendedName>
        <fullName evidence="3">Serine incorporator 5</fullName>
    </recommendedName>
</protein>
<evidence type="ECO:0000256" key="1">
    <source>
        <dbReference type="ARBA" id="ARBA00004651"/>
    </source>
</evidence>
<keyword evidence="4" id="KW-1003">Cell membrane</keyword>
<dbReference type="GO" id="GO:0051607">
    <property type="term" value="P:defense response to virus"/>
    <property type="evidence" value="ECO:0007669"/>
    <property type="project" value="UniProtKB-KW"/>
</dbReference>
<feature type="transmembrane region" description="Helical" evidence="19">
    <location>
        <begin position="119"/>
        <end position="139"/>
    </location>
</feature>
<keyword evidence="21" id="KW-1185">Reference proteome</keyword>
<keyword evidence="9 19" id="KW-1133">Transmembrane helix</keyword>
<evidence type="ECO:0000256" key="11">
    <source>
        <dbReference type="ARBA" id="ARBA00023118"/>
    </source>
</evidence>
<organism evidence="20 21">
    <name type="scientific">Pelobates cultripes</name>
    <name type="common">Western spadefoot toad</name>
    <dbReference type="NCBI Taxonomy" id="61616"/>
    <lineage>
        <taxon>Eukaryota</taxon>
        <taxon>Metazoa</taxon>
        <taxon>Chordata</taxon>
        <taxon>Craniata</taxon>
        <taxon>Vertebrata</taxon>
        <taxon>Euteleostomi</taxon>
        <taxon>Amphibia</taxon>
        <taxon>Batrachia</taxon>
        <taxon>Anura</taxon>
        <taxon>Pelobatoidea</taxon>
        <taxon>Pelobatidae</taxon>
        <taxon>Pelobates</taxon>
    </lineage>
</organism>
<evidence type="ECO:0000256" key="10">
    <source>
        <dbReference type="ARBA" id="ARBA00023098"/>
    </source>
</evidence>
<feature type="transmembrane region" description="Helical" evidence="19">
    <location>
        <begin position="32"/>
        <end position="54"/>
    </location>
</feature>
<keyword evidence="8" id="KW-0391">Immunity</keyword>
<dbReference type="EMBL" id="OW240916">
    <property type="protein sequence ID" value="CAH2297285.1"/>
    <property type="molecule type" value="Genomic_DNA"/>
</dbReference>
<gene>
    <name evidence="20" type="ORF">PECUL_23A038051</name>
</gene>
<keyword evidence="6" id="KW-0399">Innate immunity</keyword>
<evidence type="ECO:0000313" key="20">
    <source>
        <dbReference type="EMBL" id="CAH2297285.1"/>
    </source>
</evidence>
<evidence type="ECO:0000256" key="6">
    <source>
        <dbReference type="ARBA" id="ARBA00022588"/>
    </source>
</evidence>
<evidence type="ECO:0000256" key="15">
    <source>
        <dbReference type="ARBA" id="ARBA00023264"/>
    </source>
</evidence>
<evidence type="ECO:0000256" key="2">
    <source>
        <dbReference type="ARBA" id="ARBA00006665"/>
    </source>
</evidence>
<dbReference type="PANTHER" id="PTHR10383">
    <property type="entry name" value="SERINE INCORPORATOR"/>
    <property type="match status" value="1"/>
</dbReference>
<evidence type="ECO:0000256" key="18">
    <source>
        <dbReference type="ARBA" id="ARBA00024631"/>
    </source>
</evidence>
<comment type="subcellular location">
    <subcellularLocation>
        <location evidence="1">Cell membrane</location>
        <topology evidence="1">Multi-pass membrane protein</topology>
    </subcellularLocation>
</comment>
<sequence>TYGQVACCCGTAGCALCCACCPRIKQSTSTRIMYALFFILVTIVCGTMMSPTVAELMKDNIPYYKDICDHIQAGSACEKLVGYSAVYKVCFGMAGFFFILMLLTINIKNSRGCRAYIHNGFWFFKFLILIAMCSGAFFIPDQETFSNVWRYVGAFFGFIFLLIQLRLLVQFAHKWNKNWTSAQVHKTFWSAALAFVTLILYSVAVGALALLAYFYTHPEGCLLNKIFLGVNGGLCLLVTLVAFSPCVQKCKLGTSYKPHSGVLQSGIISCYVMYLTFSSLSSKPPETMIDDMGRNVTICVPSFSKDLNQDGRLVSIIGAIILFACILYSCLTSTTRASSDALIGRYSPPETEVARCCFCCASSEEDGVDDRVVKKGGQHVAYDEETTTVYRYWYFHFVFFLGTFYMMMTVTNWFHYNYAEIEKLFIGSWSPFWIKMASCWACILVYLWTLLFPVCRGTRKGYVV</sequence>
<evidence type="ECO:0000256" key="3">
    <source>
        <dbReference type="ARBA" id="ARBA00021252"/>
    </source>
</evidence>
<name>A0AAD1SCI0_PELCU</name>